<evidence type="ECO:0000256" key="5">
    <source>
        <dbReference type="ARBA" id="ARBA00022801"/>
    </source>
</evidence>
<dbReference type="InterPro" id="IPR008947">
    <property type="entry name" value="PLipase_C/P1_nuclease_dom_sf"/>
</dbReference>
<dbReference type="PANTHER" id="PTHR33146">
    <property type="entry name" value="ENDONUCLEASE 4"/>
    <property type="match status" value="1"/>
</dbReference>
<dbReference type="GO" id="GO:0006308">
    <property type="term" value="P:DNA catabolic process"/>
    <property type="evidence" value="ECO:0007669"/>
    <property type="project" value="InterPro"/>
</dbReference>
<keyword evidence="7" id="KW-0325">Glycoprotein</keyword>
<dbReference type="Gene3D" id="1.10.575.10">
    <property type="entry name" value="P1 Nuclease"/>
    <property type="match status" value="1"/>
</dbReference>
<dbReference type="AlphaFoldDB" id="A0A9W7FNT8"/>
<evidence type="ECO:0000256" key="3">
    <source>
        <dbReference type="ARBA" id="ARBA00022723"/>
    </source>
</evidence>
<keyword evidence="5" id="KW-0378">Hydrolase</keyword>
<dbReference type="OrthoDB" id="441446at2759"/>
<protein>
    <recommendedName>
        <fullName evidence="11">Aspergillus nuclease S(1)</fullName>
    </recommendedName>
</protein>
<evidence type="ECO:0000313" key="10">
    <source>
        <dbReference type="Proteomes" id="UP001165122"/>
    </source>
</evidence>
<evidence type="ECO:0008006" key="11">
    <source>
        <dbReference type="Google" id="ProtNLM"/>
    </source>
</evidence>
<evidence type="ECO:0000256" key="6">
    <source>
        <dbReference type="ARBA" id="ARBA00023157"/>
    </source>
</evidence>
<keyword evidence="6" id="KW-1015">Disulfide bond</keyword>
<comment type="caution">
    <text evidence="9">The sequence shown here is derived from an EMBL/GenBank/DDBJ whole genome shotgun (WGS) entry which is preliminary data.</text>
</comment>
<dbReference type="InterPro" id="IPR003154">
    <property type="entry name" value="S1/P1nuclease"/>
</dbReference>
<dbReference type="GO" id="GO:0046872">
    <property type="term" value="F:metal ion binding"/>
    <property type="evidence" value="ECO:0007669"/>
    <property type="project" value="UniProtKB-KW"/>
</dbReference>
<organism evidence="9 10">
    <name type="scientific">Triparma laevis f. longispina</name>
    <dbReference type="NCBI Taxonomy" id="1714387"/>
    <lineage>
        <taxon>Eukaryota</taxon>
        <taxon>Sar</taxon>
        <taxon>Stramenopiles</taxon>
        <taxon>Ochrophyta</taxon>
        <taxon>Bolidophyceae</taxon>
        <taxon>Parmales</taxon>
        <taxon>Triparmaceae</taxon>
        <taxon>Triparma</taxon>
    </lineage>
</organism>
<comment type="similarity">
    <text evidence="1">Belongs to the nuclease type I family.</text>
</comment>
<dbReference type="CDD" id="cd11010">
    <property type="entry name" value="S1-P1_nuclease"/>
    <property type="match status" value="1"/>
</dbReference>
<keyword evidence="2" id="KW-0540">Nuclease</keyword>
<reference evidence="10" key="1">
    <citation type="journal article" date="2023" name="Commun. Biol.">
        <title>Genome analysis of Parmales, the sister group of diatoms, reveals the evolutionary specialization of diatoms from phago-mixotrophs to photoautotrophs.</title>
        <authorList>
            <person name="Ban H."/>
            <person name="Sato S."/>
            <person name="Yoshikawa S."/>
            <person name="Yamada K."/>
            <person name="Nakamura Y."/>
            <person name="Ichinomiya M."/>
            <person name="Sato N."/>
            <person name="Blanc-Mathieu R."/>
            <person name="Endo H."/>
            <person name="Kuwata A."/>
            <person name="Ogata H."/>
        </authorList>
    </citation>
    <scope>NUCLEOTIDE SEQUENCE [LARGE SCALE GENOMIC DNA]</scope>
    <source>
        <strain evidence="10">NIES 3700</strain>
    </source>
</reference>
<dbReference type="Pfam" id="PF02265">
    <property type="entry name" value="S1-P1_nuclease"/>
    <property type="match status" value="1"/>
</dbReference>
<dbReference type="Proteomes" id="UP001165122">
    <property type="component" value="Unassembled WGS sequence"/>
</dbReference>
<dbReference type="GO" id="GO:0004519">
    <property type="term" value="F:endonuclease activity"/>
    <property type="evidence" value="ECO:0007669"/>
    <property type="project" value="UniProtKB-KW"/>
</dbReference>
<accession>A0A9W7FNT8</accession>
<dbReference type="PANTHER" id="PTHR33146:SF26">
    <property type="entry name" value="ENDONUCLEASE 4"/>
    <property type="match status" value="1"/>
</dbReference>
<evidence type="ECO:0000256" key="8">
    <source>
        <dbReference type="SAM" id="SignalP"/>
    </source>
</evidence>
<evidence type="ECO:0000256" key="4">
    <source>
        <dbReference type="ARBA" id="ARBA00022759"/>
    </source>
</evidence>
<keyword evidence="3" id="KW-0479">Metal-binding</keyword>
<proteinExistence type="inferred from homology"/>
<dbReference type="GO" id="GO:0003676">
    <property type="term" value="F:nucleic acid binding"/>
    <property type="evidence" value="ECO:0007669"/>
    <property type="project" value="InterPro"/>
</dbReference>
<dbReference type="GO" id="GO:0016788">
    <property type="term" value="F:hydrolase activity, acting on ester bonds"/>
    <property type="evidence" value="ECO:0007669"/>
    <property type="project" value="InterPro"/>
</dbReference>
<dbReference type="SUPFAM" id="SSF48537">
    <property type="entry name" value="Phospholipase C/P1 nuclease"/>
    <property type="match status" value="1"/>
</dbReference>
<dbReference type="EMBL" id="BRXW01000230">
    <property type="protein sequence ID" value="GMI15400.1"/>
    <property type="molecule type" value="Genomic_DNA"/>
</dbReference>
<evidence type="ECO:0000256" key="1">
    <source>
        <dbReference type="ARBA" id="ARBA00009547"/>
    </source>
</evidence>
<keyword evidence="8" id="KW-0732">Signal</keyword>
<keyword evidence="10" id="KW-1185">Reference proteome</keyword>
<evidence type="ECO:0000313" key="9">
    <source>
        <dbReference type="EMBL" id="GMI15400.1"/>
    </source>
</evidence>
<sequence>MPPAFRNLALLVLTFLFVPAHSWGHAGHEIVGYIADQLLDESDESGASSFVNEVLSNSTLQDVANWADTITKTEPWSLPLHFINVQVCDDDSCVFVPSRDCHGNTCVSGAVNNYTQRTLAQHSETLFDDLKFLTHFVGDIHQPLHCAKDADKGGNTIKPIYYDVTDQGSEFSLHQIWDFGIIENVMAEEYNGDVTTYGDYLLSLIQTDFSDEVEDWKCDTVSESTCAESWGQESVDTAMKYAYLDMQGNEIESEYEVEEDYAKTNRNVIEKRLAMGGVRLANIIELIISKK</sequence>
<gene>
    <name evidence="9" type="ORF">TrLO_g6730</name>
</gene>
<evidence type="ECO:0000256" key="7">
    <source>
        <dbReference type="ARBA" id="ARBA00023180"/>
    </source>
</evidence>
<keyword evidence="4" id="KW-0255">Endonuclease</keyword>
<feature type="signal peptide" evidence="8">
    <location>
        <begin position="1"/>
        <end position="24"/>
    </location>
</feature>
<name>A0A9W7FNT8_9STRA</name>
<feature type="chain" id="PRO_5040838097" description="Aspergillus nuclease S(1)" evidence="8">
    <location>
        <begin position="25"/>
        <end position="291"/>
    </location>
</feature>
<evidence type="ECO:0000256" key="2">
    <source>
        <dbReference type="ARBA" id="ARBA00022722"/>
    </source>
</evidence>